<name>A0A2I2G2R1_9EURO</name>
<sequence length="59" mass="6726">MTRLMWWSGSSLRLLLSKPNPISSTLAKTCSHKYQITVGHAGHFAMDRHTWIIKWVGST</sequence>
<dbReference type="RefSeq" id="XP_024702475.1">
    <property type="nucleotide sequence ID" value="XM_024849706.1"/>
</dbReference>
<protein>
    <submittedName>
        <fullName evidence="1">Uncharacterized protein</fullName>
    </submittedName>
</protein>
<reference evidence="1 2" key="1">
    <citation type="submission" date="2016-12" db="EMBL/GenBank/DDBJ databases">
        <title>The genomes of Aspergillus section Nigri reveals drivers in fungal speciation.</title>
        <authorList>
            <consortium name="DOE Joint Genome Institute"/>
            <person name="Vesth T.C."/>
            <person name="Nybo J."/>
            <person name="Theobald S."/>
            <person name="Brandl J."/>
            <person name="Frisvad J.C."/>
            <person name="Nielsen K.F."/>
            <person name="Lyhne E.K."/>
            <person name="Kogle M.E."/>
            <person name="Kuo A."/>
            <person name="Riley R."/>
            <person name="Clum A."/>
            <person name="Nolan M."/>
            <person name="Lipzen A."/>
            <person name="Salamov A."/>
            <person name="Henrissat B."/>
            <person name="Wiebenga A."/>
            <person name="De Vries R.P."/>
            <person name="Grigoriev I.V."/>
            <person name="Mortensen U.H."/>
            <person name="Andersen M.R."/>
            <person name="Baker S.E."/>
        </authorList>
    </citation>
    <scope>NUCLEOTIDE SEQUENCE [LARGE SCALE GENOMIC DNA]</scope>
    <source>
        <strain evidence="1 2">IBT 23096</strain>
    </source>
</reference>
<comment type="caution">
    <text evidence="1">The sequence shown here is derived from an EMBL/GenBank/DDBJ whole genome shotgun (WGS) entry which is preliminary data.</text>
</comment>
<proteinExistence type="predicted"/>
<dbReference type="Proteomes" id="UP000234275">
    <property type="component" value="Unassembled WGS sequence"/>
</dbReference>
<dbReference type="EMBL" id="MSFO01000006">
    <property type="protein sequence ID" value="PLB47173.1"/>
    <property type="molecule type" value="Genomic_DNA"/>
</dbReference>
<dbReference type="AlphaFoldDB" id="A0A2I2G2R1"/>
<gene>
    <name evidence="1" type="ORF">P170DRAFT_438877</name>
</gene>
<keyword evidence="2" id="KW-1185">Reference proteome</keyword>
<evidence type="ECO:0000313" key="2">
    <source>
        <dbReference type="Proteomes" id="UP000234275"/>
    </source>
</evidence>
<evidence type="ECO:0000313" key="1">
    <source>
        <dbReference type="EMBL" id="PLB47173.1"/>
    </source>
</evidence>
<accession>A0A2I2G2R1</accession>
<organism evidence="1 2">
    <name type="scientific">Aspergillus steynii IBT 23096</name>
    <dbReference type="NCBI Taxonomy" id="1392250"/>
    <lineage>
        <taxon>Eukaryota</taxon>
        <taxon>Fungi</taxon>
        <taxon>Dikarya</taxon>
        <taxon>Ascomycota</taxon>
        <taxon>Pezizomycotina</taxon>
        <taxon>Eurotiomycetes</taxon>
        <taxon>Eurotiomycetidae</taxon>
        <taxon>Eurotiales</taxon>
        <taxon>Aspergillaceae</taxon>
        <taxon>Aspergillus</taxon>
        <taxon>Aspergillus subgen. Circumdati</taxon>
    </lineage>
</organism>
<dbReference type="GeneID" id="36557405"/>
<dbReference type="VEuPathDB" id="FungiDB:P170DRAFT_438877"/>